<organism evidence="1 2">
    <name type="scientific">Necator americanus</name>
    <name type="common">Human hookworm</name>
    <dbReference type="NCBI Taxonomy" id="51031"/>
    <lineage>
        <taxon>Eukaryota</taxon>
        <taxon>Metazoa</taxon>
        <taxon>Ecdysozoa</taxon>
        <taxon>Nematoda</taxon>
        <taxon>Chromadorea</taxon>
        <taxon>Rhabditida</taxon>
        <taxon>Rhabditina</taxon>
        <taxon>Rhabditomorpha</taxon>
        <taxon>Strongyloidea</taxon>
        <taxon>Ancylostomatidae</taxon>
        <taxon>Bunostominae</taxon>
        <taxon>Necator</taxon>
    </lineage>
</organism>
<evidence type="ECO:0000313" key="1">
    <source>
        <dbReference type="EMBL" id="KAK6756855.1"/>
    </source>
</evidence>
<dbReference type="Proteomes" id="UP001303046">
    <property type="component" value="Unassembled WGS sequence"/>
</dbReference>
<accession>A0ABR1E3N2</accession>
<proteinExistence type="predicted"/>
<keyword evidence="2" id="KW-1185">Reference proteome</keyword>
<dbReference type="EMBL" id="JAVFWL010000005">
    <property type="protein sequence ID" value="KAK6756855.1"/>
    <property type="molecule type" value="Genomic_DNA"/>
</dbReference>
<reference evidence="1 2" key="1">
    <citation type="submission" date="2023-08" db="EMBL/GenBank/DDBJ databases">
        <title>A Necator americanus chromosomal reference genome.</title>
        <authorList>
            <person name="Ilik V."/>
            <person name="Petrzelkova K.J."/>
            <person name="Pardy F."/>
            <person name="Fuh T."/>
            <person name="Niatou-Singa F.S."/>
            <person name="Gouil Q."/>
            <person name="Baker L."/>
            <person name="Ritchie M.E."/>
            <person name="Jex A.R."/>
            <person name="Gazzola D."/>
            <person name="Li H."/>
            <person name="Toshio Fujiwara R."/>
            <person name="Zhan B."/>
            <person name="Aroian R.V."/>
            <person name="Pafco B."/>
            <person name="Schwarz E.M."/>
        </authorList>
    </citation>
    <scope>NUCLEOTIDE SEQUENCE [LARGE SCALE GENOMIC DNA]</scope>
    <source>
        <strain evidence="1 2">Aroian</strain>
        <tissue evidence="1">Whole animal</tissue>
    </source>
</reference>
<name>A0ABR1E3N2_NECAM</name>
<protein>
    <submittedName>
        <fullName evidence="1">Uncharacterized protein</fullName>
    </submittedName>
</protein>
<comment type="caution">
    <text evidence="1">The sequence shown here is derived from an EMBL/GenBank/DDBJ whole genome shotgun (WGS) entry which is preliminary data.</text>
</comment>
<sequence>MVWERLMLSSFQPSLKLALKGRGGERPRDVVQKADGGMSRSFFSDCGAQLAELLRVNFDVDRLVVEKQLPSHHREPFVGVDLAAAAVAAERMEASCILQTPIDAGKTAITDGCSFGMNGWSARPS</sequence>
<evidence type="ECO:0000313" key="2">
    <source>
        <dbReference type="Proteomes" id="UP001303046"/>
    </source>
</evidence>
<gene>
    <name evidence="1" type="primary">Necator_chrV.g19754</name>
    <name evidence="1" type="ORF">RB195_014962</name>
</gene>